<evidence type="ECO:0000313" key="1">
    <source>
        <dbReference type="EMBL" id="EKX31103.1"/>
    </source>
</evidence>
<evidence type="ECO:0000313" key="3">
    <source>
        <dbReference type="Proteomes" id="UP000011087"/>
    </source>
</evidence>
<sequence length="55" mass="5830">MDTGPFKAAKDAYVAAASSYTRWLFGGGGGGAGRNLTKMSNNLYAEAKTTRRGRK</sequence>
<feature type="non-terminal residue" evidence="1">
    <location>
        <position position="1"/>
    </location>
</feature>
<reference evidence="1 3" key="1">
    <citation type="journal article" date="2012" name="Nature">
        <title>Algal genomes reveal evolutionary mosaicism and the fate of nucleomorphs.</title>
        <authorList>
            <consortium name="DOE Joint Genome Institute"/>
            <person name="Curtis B.A."/>
            <person name="Tanifuji G."/>
            <person name="Burki F."/>
            <person name="Gruber A."/>
            <person name="Irimia M."/>
            <person name="Maruyama S."/>
            <person name="Arias M.C."/>
            <person name="Ball S.G."/>
            <person name="Gile G.H."/>
            <person name="Hirakawa Y."/>
            <person name="Hopkins J.F."/>
            <person name="Kuo A."/>
            <person name="Rensing S.A."/>
            <person name="Schmutz J."/>
            <person name="Symeonidi A."/>
            <person name="Elias M."/>
            <person name="Eveleigh R.J."/>
            <person name="Herman E.K."/>
            <person name="Klute M.J."/>
            <person name="Nakayama T."/>
            <person name="Obornik M."/>
            <person name="Reyes-Prieto A."/>
            <person name="Armbrust E.V."/>
            <person name="Aves S.J."/>
            <person name="Beiko R.G."/>
            <person name="Coutinho P."/>
            <person name="Dacks J.B."/>
            <person name="Durnford D.G."/>
            <person name="Fast N.M."/>
            <person name="Green B.R."/>
            <person name="Grisdale C.J."/>
            <person name="Hempel F."/>
            <person name="Henrissat B."/>
            <person name="Hoppner M.P."/>
            <person name="Ishida K."/>
            <person name="Kim E."/>
            <person name="Koreny L."/>
            <person name="Kroth P.G."/>
            <person name="Liu Y."/>
            <person name="Malik S.B."/>
            <person name="Maier U.G."/>
            <person name="McRose D."/>
            <person name="Mock T."/>
            <person name="Neilson J.A."/>
            <person name="Onodera N.T."/>
            <person name="Poole A.M."/>
            <person name="Pritham E.J."/>
            <person name="Richards T.A."/>
            <person name="Rocap G."/>
            <person name="Roy S.W."/>
            <person name="Sarai C."/>
            <person name="Schaack S."/>
            <person name="Shirato S."/>
            <person name="Slamovits C.H."/>
            <person name="Spencer D.F."/>
            <person name="Suzuki S."/>
            <person name="Worden A.Z."/>
            <person name="Zauner S."/>
            <person name="Barry K."/>
            <person name="Bell C."/>
            <person name="Bharti A.K."/>
            <person name="Crow J.A."/>
            <person name="Grimwood J."/>
            <person name="Kramer R."/>
            <person name="Lindquist E."/>
            <person name="Lucas S."/>
            <person name="Salamov A."/>
            <person name="McFadden G.I."/>
            <person name="Lane C.E."/>
            <person name="Keeling P.J."/>
            <person name="Gray M.W."/>
            <person name="Grigoriev I.V."/>
            <person name="Archibald J.M."/>
        </authorList>
    </citation>
    <scope>NUCLEOTIDE SEQUENCE</scope>
    <source>
        <strain evidence="1 3">CCMP2712</strain>
    </source>
</reference>
<dbReference type="PaxDb" id="55529-EKX31103"/>
<dbReference type="EMBL" id="JH993359">
    <property type="protein sequence ID" value="EKX31103.1"/>
    <property type="molecule type" value="Genomic_DNA"/>
</dbReference>
<keyword evidence="3" id="KW-1185">Reference proteome</keyword>
<evidence type="ECO:0000313" key="2">
    <source>
        <dbReference type="EnsemblProtists" id="EKX31103"/>
    </source>
</evidence>
<proteinExistence type="predicted"/>
<dbReference type="AlphaFoldDB" id="L1I4A4"/>
<dbReference type="RefSeq" id="XP_005818083.1">
    <property type="nucleotide sequence ID" value="XM_005818026.1"/>
</dbReference>
<dbReference type="GeneID" id="17287826"/>
<dbReference type="KEGG" id="gtt:GUITHDRAFT_156675"/>
<dbReference type="Proteomes" id="UP000011087">
    <property type="component" value="Unassembled WGS sequence"/>
</dbReference>
<reference evidence="3" key="2">
    <citation type="submission" date="2012-11" db="EMBL/GenBank/DDBJ databases">
        <authorList>
            <person name="Kuo A."/>
            <person name="Curtis B.A."/>
            <person name="Tanifuji G."/>
            <person name="Burki F."/>
            <person name="Gruber A."/>
            <person name="Irimia M."/>
            <person name="Maruyama S."/>
            <person name="Arias M.C."/>
            <person name="Ball S.G."/>
            <person name="Gile G.H."/>
            <person name="Hirakawa Y."/>
            <person name="Hopkins J.F."/>
            <person name="Rensing S.A."/>
            <person name="Schmutz J."/>
            <person name="Symeonidi A."/>
            <person name="Elias M."/>
            <person name="Eveleigh R.J."/>
            <person name="Herman E.K."/>
            <person name="Klute M.J."/>
            <person name="Nakayama T."/>
            <person name="Obornik M."/>
            <person name="Reyes-Prieto A."/>
            <person name="Armbrust E.V."/>
            <person name="Aves S.J."/>
            <person name="Beiko R.G."/>
            <person name="Coutinho P."/>
            <person name="Dacks J.B."/>
            <person name="Durnford D.G."/>
            <person name="Fast N.M."/>
            <person name="Green B.R."/>
            <person name="Grisdale C."/>
            <person name="Hempe F."/>
            <person name="Henrissat B."/>
            <person name="Hoppner M.P."/>
            <person name="Ishida K.-I."/>
            <person name="Kim E."/>
            <person name="Koreny L."/>
            <person name="Kroth P.G."/>
            <person name="Liu Y."/>
            <person name="Malik S.-B."/>
            <person name="Maier U.G."/>
            <person name="McRose D."/>
            <person name="Mock T."/>
            <person name="Neilson J.A."/>
            <person name="Onodera N.T."/>
            <person name="Poole A.M."/>
            <person name="Pritham E.J."/>
            <person name="Richards T.A."/>
            <person name="Rocap G."/>
            <person name="Roy S.W."/>
            <person name="Sarai C."/>
            <person name="Schaack S."/>
            <person name="Shirato S."/>
            <person name="Slamovits C.H."/>
            <person name="Spencer D.F."/>
            <person name="Suzuki S."/>
            <person name="Worden A.Z."/>
            <person name="Zauner S."/>
            <person name="Barry K."/>
            <person name="Bell C."/>
            <person name="Bharti A.K."/>
            <person name="Crow J.A."/>
            <person name="Grimwood J."/>
            <person name="Kramer R."/>
            <person name="Lindquist E."/>
            <person name="Lucas S."/>
            <person name="Salamov A."/>
            <person name="McFadden G.I."/>
            <person name="Lane C.E."/>
            <person name="Keeling P.J."/>
            <person name="Gray M.W."/>
            <person name="Grigoriev I.V."/>
            <person name="Archibald J.M."/>
        </authorList>
    </citation>
    <scope>NUCLEOTIDE SEQUENCE</scope>
    <source>
        <strain evidence="3">CCMP2712</strain>
    </source>
</reference>
<organism evidence="1">
    <name type="scientific">Guillardia theta (strain CCMP2712)</name>
    <name type="common">Cryptophyte</name>
    <dbReference type="NCBI Taxonomy" id="905079"/>
    <lineage>
        <taxon>Eukaryota</taxon>
        <taxon>Cryptophyceae</taxon>
        <taxon>Pyrenomonadales</taxon>
        <taxon>Geminigeraceae</taxon>
        <taxon>Guillardia</taxon>
    </lineage>
</organism>
<name>L1I4A4_GUITC</name>
<dbReference type="EnsemblProtists" id="EKX31103">
    <property type="protein sequence ID" value="EKX31103"/>
    <property type="gene ID" value="GUITHDRAFT_156675"/>
</dbReference>
<reference evidence="2" key="3">
    <citation type="submission" date="2015-06" db="UniProtKB">
        <authorList>
            <consortium name="EnsemblProtists"/>
        </authorList>
    </citation>
    <scope>IDENTIFICATION</scope>
</reference>
<protein>
    <submittedName>
        <fullName evidence="1 2">Uncharacterized protein</fullName>
    </submittedName>
</protein>
<accession>L1I4A4</accession>
<dbReference type="HOGENOM" id="CLU_3036445_0_0_1"/>
<gene>
    <name evidence="1" type="ORF">GUITHDRAFT_156675</name>
</gene>